<feature type="region of interest" description="Disordered" evidence="1">
    <location>
        <begin position="486"/>
        <end position="526"/>
    </location>
</feature>
<evidence type="ECO:0000256" key="2">
    <source>
        <dbReference type="SAM" id="Phobius"/>
    </source>
</evidence>
<reference evidence="3 4" key="1">
    <citation type="journal article" date="2018" name="Sci. Rep.">
        <title>Genomic signatures of local adaptation to the degree of environmental predictability in rotifers.</title>
        <authorList>
            <person name="Franch-Gras L."/>
            <person name="Hahn C."/>
            <person name="Garcia-Roger E.M."/>
            <person name="Carmona M.J."/>
            <person name="Serra M."/>
            <person name="Gomez A."/>
        </authorList>
    </citation>
    <scope>NUCLEOTIDE SEQUENCE [LARGE SCALE GENOMIC DNA]</scope>
    <source>
        <strain evidence="3">HYR1</strain>
    </source>
</reference>
<keyword evidence="2" id="KW-0472">Membrane</keyword>
<accession>A0A3M7RUY1</accession>
<dbReference type="OrthoDB" id="10488524at2759"/>
<keyword evidence="2" id="KW-0812">Transmembrane</keyword>
<feature type="compositionally biased region" description="Basic residues" evidence="1">
    <location>
        <begin position="489"/>
        <end position="501"/>
    </location>
</feature>
<organism evidence="3 4">
    <name type="scientific">Brachionus plicatilis</name>
    <name type="common">Marine rotifer</name>
    <name type="synonym">Brachionus muelleri</name>
    <dbReference type="NCBI Taxonomy" id="10195"/>
    <lineage>
        <taxon>Eukaryota</taxon>
        <taxon>Metazoa</taxon>
        <taxon>Spiralia</taxon>
        <taxon>Gnathifera</taxon>
        <taxon>Rotifera</taxon>
        <taxon>Eurotatoria</taxon>
        <taxon>Monogononta</taxon>
        <taxon>Pseudotrocha</taxon>
        <taxon>Ploima</taxon>
        <taxon>Brachionidae</taxon>
        <taxon>Brachionus</taxon>
    </lineage>
</organism>
<keyword evidence="2" id="KW-1133">Transmembrane helix</keyword>
<dbReference type="EMBL" id="REGN01002576">
    <property type="protein sequence ID" value="RNA27250.1"/>
    <property type="molecule type" value="Genomic_DNA"/>
</dbReference>
<evidence type="ECO:0000313" key="4">
    <source>
        <dbReference type="Proteomes" id="UP000276133"/>
    </source>
</evidence>
<feature type="compositionally biased region" description="Low complexity" evidence="1">
    <location>
        <begin position="502"/>
        <end position="511"/>
    </location>
</feature>
<comment type="caution">
    <text evidence="3">The sequence shown here is derived from an EMBL/GenBank/DDBJ whole genome shotgun (WGS) entry which is preliminary data.</text>
</comment>
<feature type="transmembrane region" description="Helical" evidence="2">
    <location>
        <begin position="58"/>
        <end position="79"/>
    </location>
</feature>
<evidence type="ECO:0000256" key="1">
    <source>
        <dbReference type="SAM" id="MobiDB-lite"/>
    </source>
</evidence>
<keyword evidence="4" id="KW-1185">Reference proteome</keyword>
<sequence length="627" mass="70739">MPLFLNVNNQSYSCSTNRFPTPSPGLKNASDTYTLSISSGKDGFNESARMPRLLTSELFLIAFVISLWLISIIVCLKRYSLFICFHKRDVPFYNSSLINVSTKLSTEKYSSCPQSPSSHQHLNESNLNKEECDMCPKSPSANALLNKTITQSAKYNYDQRMCKKCSRIRPKDCFKSLSNGHFNFSSNKSIHKNFSFYSNRTQCFGQCGKMDCYCSHGIICPIQKNSSSMLNRVSLRTNAKESLVSRRDVIKNKHFNLMSLDENALYKLNRISHLNSTIHESSVDVPEIELKEARNDKKLSILASGTPHANFISLRSGSDSVNSWIRPGRSCDNSDCNDIDSSSSLQQSQFLKLPSLNTVLPTSQRPINPISSLRRHMFANSKRCAQTTFGMDSVANDCSVDFLNSMSINSNNQSAIPAIVDEQNFEPDGQETSVQVLNECNDPNLLNPSWIPMIVRRTLLEMHERAVLSKSDSNIKYKYRSSNHLLHSTGKKLKSNRKKKSLSLQNSQDKSTFYSTSPSNNRSTKSNYLNSFYEELRNRFFQPGEVRSVGNEKIVQSLLTDGPRDKIKKSGSNSNTMSTDVSTVILKLDSKLNSLDMQNPVVHYDKCSDLKLDEENVIKKVNNLDNL</sequence>
<name>A0A3M7RUY1_BRAPC</name>
<evidence type="ECO:0000313" key="3">
    <source>
        <dbReference type="EMBL" id="RNA27250.1"/>
    </source>
</evidence>
<proteinExistence type="predicted"/>
<protein>
    <submittedName>
        <fullName evidence="3">Uncharacterized protein</fullName>
    </submittedName>
</protein>
<dbReference type="AlphaFoldDB" id="A0A3M7RUY1"/>
<dbReference type="Proteomes" id="UP000276133">
    <property type="component" value="Unassembled WGS sequence"/>
</dbReference>
<feature type="compositionally biased region" description="Polar residues" evidence="1">
    <location>
        <begin position="512"/>
        <end position="526"/>
    </location>
</feature>
<gene>
    <name evidence="3" type="ORF">BpHYR1_030260</name>
</gene>